<dbReference type="InterPro" id="IPR011989">
    <property type="entry name" value="ARM-like"/>
</dbReference>
<name>A0A8D8WYC0_9HEMI</name>
<dbReference type="InterPro" id="IPR049152">
    <property type="entry name" value="EFR3-like_ARM"/>
</dbReference>
<sequence length="798" mass="91044">MCLNCFSTFRPRYKRLVDNIFPLSPEEGLVKTNMEKLTFYALSSPEKLDRIGEYLYQRASRDIARRRTGYVVIAMEAMDQLLTASCHSQTLNLFVESFLKIVQKLLESPDADLQILATNSFVRFSNIKEDTPSYHRRYDFFVSKFSAMCHSAYAEPQKRSKLRLAGIRGIQGVIRKTVSDDLVENIWHSTHMEKIIPSLLFNMQESGHYQSPDLEPDVEETGKMINMQEDPSALAETCLRELMGGASFNHVRNVIQPVLIHFDCHALWNPNVFATHCLRMLMYSVLSQYSHLIVNCILAHLSEHHRTSASIIRAKIADALSKIIAIAAPESIGPTVLEVVQSILMQLKESVVRLPEDEDEKLYQENLIFALGEYAAHLPDYQKTEILVFIISKVLTGSYKGADSTFGDSNLVQNTFMKCLLMVSSKYTSLHMTSAFPLAFLEPLLKILQSQDPEIRLLVNKVIHTLLDRHENLTKLNKPTIHPETLELMIDKPSHTDSTFIKKHAHELYLSISQSLEMDNNCVENYEVVYTTLSLMCIELISDDTVVDFIRVIMNIQDIALTSTTLSDSQRYNLHALVASLFTLVPLVAPLINVRDFVTKTIAARTEHKAFHLLPELRMHYDVKSTLVPLSEAEDIYFNETELGDLLKTTDAESVSSTGHNSFAAHRHSWAENTSVTLASSNSDLNTEVDSSPATPNFVSDARYEELRFESLKRILTENKGKKFEQDRQRLIAEKFKHLTFTDVLKHHTAESDEESLQFRLNEIFDKMETRSKSNSMRVSQPIGKPKYETLFPELFYH</sequence>
<dbReference type="EMBL" id="HBUF01241201">
    <property type="protein sequence ID" value="CAG6677042.1"/>
    <property type="molecule type" value="Transcribed_RNA"/>
</dbReference>
<dbReference type="AlphaFoldDB" id="A0A8D8WYC0"/>
<reference evidence="2" key="1">
    <citation type="submission" date="2021-05" db="EMBL/GenBank/DDBJ databases">
        <authorList>
            <person name="Alioto T."/>
            <person name="Alioto T."/>
            <person name="Gomez Garrido J."/>
        </authorList>
    </citation>
    <scope>NUCLEOTIDE SEQUENCE</scope>
</reference>
<dbReference type="PANTHER" id="PTHR12444:SF8">
    <property type="entry name" value="PROTEIN EFR3 HOMOLOG CMP44E"/>
    <property type="match status" value="1"/>
</dbReference>
<organism evidence="2">
    <name type="scientific">Cacopsylla melanoneura</name>
    <dbReference type="NCBI Taxonomy" id="428564"/>
    <lineage>
        <taxon>Eukaryota</taxon>
        <taxon>Metazoa</taxon>
        <taxon>Ecdysozoa</taxon>
        <taxon>Arthropoda</taxon>
        <taxon>Hexapoda</taxon>
        <taxon>Insecta</taxon>
        <taxon>Pterygota</taxon>
        <taxon>Neoptera</taxon>
        <taxon>Paraneoptera</taxon>
        <taxon>Hemiptera</taxon>
        <taxon>Sternorrhyncha</taxon>
        <taxon>Psylloidea</taxon>
        <taxon>Psyllidae</taxon>
        <taxon>Psyllinae</taxon>
        <taxon>Cacopsylla</taxon>
    </lineage>
</organism>
<dbReference type="GO" id="GO:0005886">
    <property type="term" value="C:plasma membrane"/>
    <property type="evidence" value="ECO:0007669"/>
    <property type="project" value="TreeGrafter"/>
</dbReference>
<dbReference type="GO" id="GO:0072659">
    <property type="term" value="P:protein localization to plasma membrane"/>
    <property type="evidence" value="ECO:0007669"/>
    <property type="project" value="TreeGrafter"/>
</dbReference>
<proteinExistence type="inferred from homology"/>
<dbReference type="InterPro" id="IPR016024">
    <property type="entry name" value="ARM-type_fold"/>
</dbReference>
<dbReference type="InterPro" id="IPR051851">
    <property type="entry name" value="EFR3_Homologs"/>
</dbReference>
<dbReference type="Pfam" id="PF21052">
    <property type="entry name" value="EFR3_ARM"/>
    <property type="match status" value="1"/>
</dbReference>
<dbReference type="Gene3D" id="1.25.10.10">
    <property type="entry name" value="Leucine-rich Repeat Variant"/>
    <property type="match status" value="1"/>
</dbReference>
<evidence type="ECO:0000313" key="2">
    <source>
        <dbReference type="EMBL" id="CAG6677042.1"/>
    </source>
</evidence>
<dbReference type="PANTHER" id="PTHR12444">
    <property type="entry name" value="PROTEIN EFR3 HOMOLOG CMP44E"/>
    <property type="match status" value="1"/>
</dbReference>
<comment type="similarity">
    <text evidence="1">Belongs to the EFR3 family.</text>
</comment>
<dbReference type="SUPFAM" id="SSF48371">
    <property type="entry name" value="ARM repeat"/>
    <property type="match status" value="1"/>
</dbReference>
<evidence type="ECO:0000256" key="1">
    <source>
        <dbReference type="ARBA" id="ARBA00010216"/>
    </source>
</evidence>
<accession>A0A8D8WYC0</accession>
<protein>
    <submittedName>
        <fullName evidence="2">Protein EFR3 homolog cmp44E</fullName>
    </submittedName>
</protein>